<dbReference type="HOGENOM" id="CLU_3177454_0_0_6"/>
<organism evidence="1 2">
    <name type="scientific">Pseudomonas syringae pv. pisi str. 1704B</name>
    <dbReference type="NCBI Taxonomy" id="629263"/>
    <lineage>
        <taxon>Bacteria</taxon>
        <taxon>Pseudomonadati</taxon>
        <taxon>Pseudomonadota</taxon>
        <taxon>Gammaproteobacteria</taxon>
        <taxon>Pseudomonadales</taxon>
        <taxon>Pseudomonadaceae</taxon>
        <taxon>Pseudomonas</taxon>
        <taxon>Pseudomonas syringae</taxon>
    </lineage>
</organism>
<dbReference type="InterPro" id="IPR011330">
    <property type="entry name" value="Glyco_hydro/deAcase_b/a-brl"/>
</dbReference>
<feature type="non-terminal residue" evidence="1">
    <location>
        <position position="1"/>
    </location>
</feature>
<name>F3GB05_PSESJ</name>
<dbReference type="AlphaFoldDB" id="F3GB05"/>
<dbReference type="SUPFAM" id="SSF88713">
    <property type="entry name" value="Glycoside hydrolase/deacetylase"/>
    <property type="match status" value="1"/>
</dbReference>
<evidence type="ECO:0000313" key="1">
    <source>
        <dbReference type="EMBL" id="EGH44255.1"/>
    </source>
</evidence>
<dbReference type="InterPro" id="IPR005501">
    <property type="entry name" value="LamB/YcsF/PxpA-like"/>
</dbReference>
<protein>
    <recommendedName>
        <fullName evidence="3">LamB/YcsF family protein</fullName>
    </recommendedName>
</protein>
<dbReference type="Proteomes" id="UP000004986">
    <property type="component" value="Unassembled WGS sequence"/>
</dbReference>
<gene>
    <name evidence="1" type="ORF">PSYPI_18421</name>
</gene>
<proteinExistence type="predicted"/>
<dbReference type="GO" id="GO:0005975">
    <property type="term" value="P:carbohydrate metabolic process"/>
    <property type="evidence" value="ECO:0007669"/>
    <property type="project" value="InterPro"/>
</dbReference>
<evidence type="ECO:0000313" key="2">
    <source>
        <dbReference type="Proteomes" id="UP000004986"/>
    </source>
</evidence>
<dbReference type="Pfam" id="PF03746">
    <property type="entry name" value="LamB_YcsF"/>
    <property type="match status" value="1"/>
</dbReference>
<evidence type="ECO:0008006" key="3">
    <source>
        <dbReference type="Google" id="ProtNLM"/>
    </source>
</evidence>
<sequence>AYCQGEDLSIEFDSICLHSDTPGALDLAEATRLALDAAGIKVRAPR</sequence>
<comment type="caution">
    <text evidence="1">The sequence shown here is derived from an EMBL/GenBank/DDBJ whole genome shotgun (WGS) entry which is preliminary data.</text>
</comment>
<reference evidence="1 2" key="1">
    <citation type="journal article" date="2011" name="PLoS Pathog.">
        <title>Dynamic evolution of pathogenicity revealed by sequencing and comparative genomics of 19 Pseudomonas syringae isolates.</title>
        <authorList>
            <person name="Baltrus D.A."/>
            <person name="Nishimura M.T."/>
            <person name="Romanchuk A."/>
            <person name="Chang J.H."/>
            <person name="Mukhtar M.S."/>
            <person name="Cherkis K."/>
            <person name="Roach J."/>
            <person name="Grant S.R."/>
            <person name="Jones C.D."/>
            <person name="Dangl J.L."/>
        </authorList>
    </citation>
    <scope>NUCLEOTIDE SEQUENCE [LARGE SCALE GENOMIC DNA]</scope>
    <source>
        <strain evidence="1 2">1704B</strain>
    </source>
</reference>
<dbReference type="Gene3D" id="3.20.20.370">
    <property type="entry name" value="Glycoside hydrolase/deacetylase"/>
    <property type="match status" value="1"/>
</dbReference>
<accession>F3GB05</accession>
<keyword evidence="2" id="KW-1185">Reference proteome</keyword>
<dbReference type="EMBL" id="AEAI01000911">
    <property type="protein sequence ID" value="EGH44255.1"/>
    <property type="molecule type" value="Genomic_DNA"/>
</dbReference>